<keyword evidence="2" id="KW-0719">Serine esterase</keyword>
<organism evidence="11 12">
    <name type="scientific">Rhipicephalus sanguineus</name>
    <name type="common">Brown dog tick</name>
    <name type="synonym">Ixodes sanguineus</name>
    <dbReference type="NCBI Taxonomy" id="34632"/>
    <lineage>
        <taxon>Eukaryota</taxon>
        <taxon>Metazoa</taxon>
        <taxon>Ecdysozoa</taxon>
        <taxon>Arthropoda</taxon>
        <taxon>Chelicerata</taxon>
        <taxon>Arachnida</taxon>
        <taxon>Acari</taxon>
        <taxon>Parasitiformes</taxon>
        <taxon>Ixodida</taxon>
        <taxon>Ixodoidea</taxon>
        <taxon>Ixodidae</taxon>
        <taxon>Rhipicephalinae</taxon>
        <taxon>Rhipicephalus</taxon>
        <taxon>Rhipicephalus</taxon>
    </lineage>
</organism>
<keyword evidence="3 9" id="KW-0378">Hydrolase</keyword>
<evidence type="ECO:0000256" key="6">
    <source>
        <dbReference type="ARBA" id="ARBA00023180"/>
    </source>
</evidence>
<dbReference type="EMBL" id="JABSTV010001760">
    <property type="protein sequence ID" value="KAH7932040.1"/>
    <property type="molecule type" value="Genomic_DNA"/>
</dbReference>
<dbReference type="GO" id="GO:0003990">
    <property type="term" value="F:acetylcholinesterase activity"/>
    <property type="evidence" value="ECO:0007669"/>
    <property type="project" value="UniProtKB-EC"/>
</dbReference>
<evidence type="ECO:0000256" key="7">
    <source>
        <dbReference type="ARBA" id="ARBA00048484"/>
    </source>
</evidence>
<dbReference type="VEuPathDB" id="VectorBase:RSAN_048003"/>
<evidence type="ECO:0000313" key="11">
    <source>
        <dbReference type="EMBL" id="KAH7932040.1"/>
    </source>
</evidence>
<dbReference type="PANTHER" id="PTHR43918">
    <property type="entry name" value="ACETYLCHOLINESTERASE"/>
    <property type="match status" value="1"/>
</dbReference>
<reference evidence="11" key="1">
    <citation type="journal article" date="2020" name="Cell">
        <title>Large-Scale Comparative Analyses of Tick Genomes Elucidate Their Genetic Diversity and Vector Capacities.</title>
        <authorList>
            <consortium name="Tick Genome and Microbiome Consortium (TIGMIC)"/>
            <person name="Jia N."/>
            <person name="Wang J."/>
            <person name="Shi W."/>
            <person name="Du L."/>
            <person name="Sun Y."/>
            <person name="Zhan W."/>
            <person name="Jiang J.F."/>
            <person name="Wang Q."/>
            <person name="Zhang B."/>
            <person name="Ji P."/>
            <person name="Bell-Sakyi L."/>
            <person name="Cui X.M."/>
            <person name="Yuan T.T."/>
            <person name="Jiang B.G."/>
            <person name="Yang W.F."/>
            <person name="Lam T.T."/>
            <person name="Chang Q.C."/>
            <person name="Ding S.J."/>
            <person name="Wang X.J."/>
            <person name="Zhu J.G."/>
            <person name="Ruan X.D."/>
            <person name="Zhao L."/>
            <person name="Wei J.T."/>
            <person name="Ye R.Z."/>
            <person name="Que T.C."/>
            <person name="Du C.H."/>
            <person name="Zhou Y.H."/>
            <person name="Cheng J.X."/>
            <person name="Dai P.F."/>
            <person name="Guo W.B."/>
            <person name="Han X.H."/>
            <person name="Huang E.J."/>
            <person name="Li L.F."/>
            <person name="Wei W."/>
            <person name="Gao Y.C."/>
            <person name="Liu J.Z."/>
            <person name="Shao H.Z."/>
            <person name="Wang X."/>
            <person name="Wang C.C."/>
            <person name="Yang T.C."/>
            <person name="Huo Q.B."/>
            <person name="Li W."/>
            <person name="Chen H.Y."/>
            <person name="Chen S.E."/>
            <person name="Zhou L.G."/>
            <person name="Ni X.B."/>
            <person name="Tian J.H."/>
            <person name="Sheng Y."/>
            <person name="Liu T."/>
            <person name="Pan Y.S."/>
            <person name="Xia L.Y."/>
            <person name="Li J."/>
            <person name="Zhao F."/>
            <person name="Cao W.C."/>
        </authorList>
    </citation>
    <scope>NUCLEOTIDE SEQUENCE</scope>
    <source>
        <strain evidence="11">Rsan-2018</strain>
    </source>
</reference>
<dbReference type="Pfam" id="PF00135">
    <property type="entry name" value="COesterase"/>
    <property type="match status" value="1"/>
</dbReference>
<keyword evidence="5" id="KW-1015">Disulfide bond</keyword>
<evidence type="ECO:0000256" key="2">
    <source>
        <dbReference type="ARBA" id="ARBA00022487"/>
    </source>
</evidence>
<dbReference type="FunFam" id="3.40.50.1820:FF:000029">
    <property type="entry name" value="Acetylcholinesterase"/>
    <property type="match status" value="1"/>
</dbReference>
<dbReference type="GO" id="GO:0005886">
    <property type="term" value="C:plasma membrane"/>
    <property type="evidence" value="ECO:0007669"/>
    <property type="project" value="TreeGrafter"/>
</dbReference>
<dbReference type="Gene3D" id="3.40.50.1820">
    <property type="entry name" value="alpha/beta hydrolase"/>
    <property type="match status" value="1"/>
</dbReference>
<gene>
    <name evidence="11" type="ORF">HPB52_024939</name>
</gene>
<proteinExistence type="inferred from homology"/>
<dbReference type="GO" id="GO:0006581">
    <property type="term" value="P:acetylcholine catabolic process"/>
    <property type="evidence" value="ECO:0007669"/>
    <property type="project" value="TreeGrafter"/>
</dbReference>
<protein>
    <recommendedName>
        <fullName evidence="9">Carboxylic ester hydrolase</fullName>
        <ecNumber evidence="9">3.1.1.-</ecNumber>
    </recommendedName>
</protein>
<comment type="similarity">
    <text evidence="1 9">Belongs to the type-B carboxylesterase/lipase family.</text>
</comment>
<keyword evidence="12" id="KW-1185">Reference proteome</keyword>
<comment type="caution">
    <text evidence="11">The sequence shown here is derived from an EMBL/GenBank/DDBJ whole genome shotgun (WGS) entry which is preliminary data.</text>
</comment>
<dbReference type="SUPFAM" id="SSF53474">
    <property type="entry name" value="alpha/beta-Hydrolases"/>
    <property type="match status" value="1"/>
</dbReference>
<comment type="catalytic activity">
    <reaction evidence="7">
        <text>acetylcholine + H2O = choline + acetate + H(+)</text>
        <dbReference type="Rhea" id="RHEA:17561"/>
        <dbReference type="ChEBI" id="CHEBI:15354"/>
        <dbReference type="ChEBI" id="CHEBI:15355"/>
        <dbReference type="ChEBI" id="CHEBI:15377"/>
        <dbReference type="ChEBI" id="CHEBI:15378"/>
        <dbReference type="ChEBI" id="CHEBI:30089"/>
        <dbReference type="EC" id="3.1.1.7"/>
    </reaction>
</comment>
<feature type="active site" description="Acyl-ester intermediate" evidence="8">
    <location>
        <position position="252"/>
    </location>
</feature>
<dbReference type="GO" id="GO:0005615">
    <property type="term" value="C:extracellular space"/>
    <property type="evidence" value="ECO:0007669"/>
    <property type="project" value="TreeGrafter"/>
</dbReference>
<dbReference type="AlphaFoldDB" id="A0A9D4PBH1"/>
<dbReference type="InterPro" id="IPR050654">
    <property type="entry name" value="AChE-related_enzymes"/>
</dbReference>
<dbReference type="InterPro" id="IPR029058">
    <property type="entry name" value="AB_hydrolase_fold"/>
</dbReference>
<sequence length="580" mass="63375">MAAGVSAVVSSIPVDVEVVQQGTISGASPRILRLARCTGVSSGFWFAFLLLEGVCCIVSCGRAYDVEKVTRLGRVGGNRLDLLGQKVEEYRGIPFAQPPVGRLRFLPPQPAKPWDGILDATSRRTACPQVVFSEFMAGEIEYTEDCLHLNVWSPAGRDGDVAPVVVWIHGGGFTQGCASYDNYTGAPLAAKTGLVVVSMNYRLGILGFLDANSPEAPGNMGLMDQSLALKWIQENIRDFGGDPSRVTILGESAGGMSVHAHVLSPVSRGLFQRAYMMSGTLHTLDFFDATHESISKGNTVASVVGCSGGDRSLGSNAEAVIDCLRTKSANELVLAAAESLAPKIFLFLPTYHNEFLPKVPTVAISKGFFHTVDIVLGVTEDEGVLSLIYPLRSELLPDDVEGLDEKIFKHSLHEGVFSWLKMDFPEMLEKYTAEAQDKSSLRRGYVDYISDSVFVCPMHFTAEKHADRGQTVYSYVFGHKSAKNPLPAWMGTPHAFDINYIFGVPLVNQERFDDEDAAVSEVVVTVLKTFAANGVPELPMKKPWPKYTADSPVSVYFDYENITDIKGFREEQCGPWRAYL</sequence>
<evidence type="ECO:0000256" key="1">
    <source>
        <dbReference type="ARBA" id="ARBA00005964"/>
    </source>
</evidence>
<evidence type="ECO:0000256" key="9">
    <source>
        <dbReference type="RuleBase" id="RU361235"/>
    </source>
</evidence>
<keyword evidence="4" id="KW-0531">Neurotransmitter degradation</keyword>
<dbReference type="GO" id="GO:0019695">
    <property type="term" value="P:choline metabolic process"/>
    <property type="evidence" value="ECO:0007669"/>
    <property type="project" value="TreeGrafter"/>
</dbReference>
<dbReference type="InterPro" id="IPR002018">
    <property type="entry name" value="CarbesteraseB"/>
</dbReference>
<dbReference type="PRINTS" id="PR00878">
    <property type="entry name" value="CHOLNESTRASE"/>
</dbReference>
<dbReference type="InterPro" id="IPR019826">
    <property type="entry name" value="Carboxylesterase_B_AS"/>
</dbReference>
<evidence type="ECO:0000256" key="4">
    <source>
        <dbReference type="ARBA" id="ARBA00022867"/>
    </source>
</evidence>
<evidence type="ECO:0000256" key="5">
    <source>
        <dbReference type="ARBA" id="ARBA00023157"/>
    </source>
</evidence>
<dbReference type="EC" id="3.1.1.-" evidence="9"/>
<feature type="domain" description="Carboxylesterase type B" evidence="10">
    <location>
        <begin position="70"/>
        <end position="573"/>
    </location>
</feature>
<keyword evidence="6" id="KW-0325">Glycoprotein</keyword>
<dbReference type="PANTHER" id="PTHR43918:SF4">
    <property type="entry name" value="CARBOXYLIC ESTER HYDROLASE"/>
    <property type="match status" value="1"/>
</dbReference>
<feature type="active site" description="Charge relay system" evidence="8">
    <location>
        <position position="382"/>
    </location>
</feature>
<evidence type="ECO:0000313" key="12">
    <source>
        <dbReference type="Proteomes" id="UP000821837"/>
    </source>
</evidence>
<name>A0A9D4PBH1_RHISA</name>
<evidence type="ECO:0000259" key="10">
    <source>
        <dbReference type="Pfam" id="PF00135"/>
    </source>
</evidence>
<accession>A0A9D4PBH1</accession>
<dbReference type="Proteomes" id="UP000821837">
    <property type="component" value="Unassembled WGS sequence"/>
</dbReference>
<evidence type="ECO:0000256" key="3">
    <source>
        <dbReference type="ARBA" id="ARBA00022801"/>
    </source>
</evidence>
<dbReference type="InterPro" id="IPR000997">
    <property type="entry name" value="Cholinesterase"/>
</dbReference>
<evidence type="ECO:0000256" key="8">
    <source>
        <dbReference type="PIRSR" id="PIRSR600997-1"/>
    </source>
</evidence>
<reference evidence="11" key="2">
    <citation type="submission" date="2021-09" db="EMBL/GenBank/DDBJ databases">
        <authorList>
            <person name="Jia N."/>
            <person name="Wang J."/>
            <person name="Shi W."/>
            <person name="Du L."/>
            <person name="Sun Y."/>
            <person name="Zhan W."/>
            <person name="Jiang J."/>
            <person name="Wang Q."/>
            <person name="Zhang B."/>
            <person name="Ji P."/>
            <person name="Sakyi L.B."/>
            <person name="Cui X."/>
            <person name="Yuan T."/>
            <person name="Jiang B."/>
            <person name="Yang W."/>
            <person name="Lam T.T.-Y."/>
            <person name="Chang Q."/>
            <person name="Ding S."/>
            <person name="Wang X."/>
            <person name="Zhu J."/>
            <person name="Ruan X."/>
            <person name="Zhao L."/>
            <person name="Wei J."/>
            <person name="Que T."/>
            <person name="Du C."/>
            <person name="Cheng J."/>
            <person name="Dai P."/>
            <person name="Han X."/>
            <person name="Huang E."/>
            <person name="Gao Y."/>
            <person name="Liu J."/>
            <person name="Shao H."/>
            <person name="Ye R."/>
            <person name="Li L."/>
            <person name="Wei W."/>
            <person name="Wang X."/>
            <person name="Wang C."/>
            <person name="Huo Q."/>
            <person name="Li W."/>
            <person name="Guo W."/>
            <person name="Chen H."/>
            <person name="Chen S."/>
            <person name="Zhou L."/>
            <person name="Zhou L."/>
            <person name="Ni X."/>
            <person name="Tian J."/>
            <person name="Zhou Y."/>
            <person name="Sheng Y."/>
            <person name="Liu T."/>
            <person name="Pan Y."/>
            <person name="Xia L."/>
            <person name="Li J."/>
            <person name="Zhao F."/>
            <person name="Cao W."/>
        </authorList>
    </citation>
    <scope>NUCLEOTIDE SEQUENCE</scope>
    <source>
        <strain evidence="11">Rsan-2018</strain>
        <tissue evidence="11">Larvae</tissue>
    </source>
</reference>
<feature type="active site" description="Charge relay system" evidence="8">
    <location>
        <position position="494"/>
    </location>
</feature>
<dbReference type="PROSITE" id="PS00122">
    <property type="entry name" value="CARBOXYLESTERASE_B_1"/>
    <property type="match status" value="1"/>
</dbReference>